<reference evidence="1" key="2">
    <citation type="journal article" date="2021" name="Genome Biol. Evol.">
        <title>Developing a high-quality reference genome for a parasitic bivalve with doubly uniparental inheritance (Bivalvia: Unionida).</title>
        <authorList>
            <person name="Smith C.H."/>
        </authorList>
    </citation>
    <scope>NUCLEOTIDE SEQUENCE</scope>
    <source>
        <strain evidence="1">CHS0354</strain>
        <tissue evidence="1">Mantle</tissue>
    </source>
</reference>
<comment type="caution">
    <text evidence="1">The sequence shown here is derived from an EMBL/GenBank/DDBJ whole genome shotgun (WGS) entry which is preliminary data.</text>
</comment>
<dbReference type="AlphaFoldDB" id="A0AAE0WA52"/>
<evidence type="ECO:0000313" key="2">
    <source>
        <dbReference type="Proteomes" id="UP001195483"/>
    </source>
</evidence>
<reference evidence="1" key="1">
    <citation type="journal article" date="2021" name="Genome Biol. Evol.">
        <title>A High-Quality Reference Genome for a Parasitic Bivalve with Doubly Uniparental Inheritance (Bivalvia: Unionida).</title>
        <authorList>
            <person name="Smith C.H."/>
        </authorList>
    </citation>
    <scope>NUCLEOTIDE SEQUENCE</scope>
    <source>
        <strain evidence="1">CHS0354</strain>
    </source>
</reference>
<organism evidence="1 2">
    <name type="scientific">Potamilus streckersoni</name>
    <dbReference type="NCBI Taxonomy" id="2493646"/>
    <lineage>
        <taxon>Eukaryota</taxon>
        <taxon>Metazoa</taxon>
        <taxon>Spiralia</taxon>
        <taxon>Lophotrochozoa</taxon>
        <taxon>Mollusca</taxon>
        <taxon>Bivalvia</taxon>
        <taxon>Autobranchia</taxon>
        <taxon>Heteroconchia</taxon>
        <taxon>Palaeoheterodonta</taxon>
        <taxon>Unionida</taxon>
        <taxon>Unionoidea</taxon>
        <taxon>Unionidae</taxon>
        <taxon>Ambleminae</taxon>
        <taxon>Lampsilini</taxon>
        <taxon>Potamilus</taxon>
    </lineage>
</organism>
<keyword evidence="2" id="KW-1185">Reference proteome</keyword>
<reference evidence="1" key="3">
    <citation type="submission" date="2023-05" db="EMBL/GenBank/DDBJ databases">
        <authorList>
            <person name="Smith C.H."/>
        </authorList>
    </citation>
    <scope>NUCLEOTIDE SEQUENCE</scope>
    <source>
        <strain evidence="1">CHS0354</strain>
        <tissue evidence="1">Mantle</tissue>
    </source>
</reference>
<proteinExistence type="predicted"/>
<evidence type="ECO:0000313" key="1">
    <source>
        <dbReference type="EMBL" id="KAK3606719.1"/>
    </source>
</evidence>
<sequence length="101" mass="11813">MIIKGLRGCMFLDELRLEVECMCLDELRLEVEYMCLDELRLEVECMCLDELRLEIEIDAKALKGLIGNLKTTIEGVVISEHESLTVFRNCYWIDMDLQTYS</sequence>
<name>A0AAE0WA52_9BIVA</name>
<gene>
    <name evidence="1" type="ORF">CHS0354_033069</name>
</gene>
<protein>
    <submittedName>
        <fullName evidence="1">Uncharacterized protein</fullName>
    </submittedName>
</protein>
<accession>A0AAE0WA52</accession>
<dbReference type="EMBL" id="JAEAOA010001948">
    <property type="protein sequence ID" value="KAK3606719.1"/>
    <property type="molecule type" value="Genomic_DNA"/>
</dbReference>
<dbReference type="Proteomes" id="UP001195483">
    <property type="component" value="Unassembled WGS sequence"/>
</dbReference>